<gene>
    <name evidence="1" type="ORF">OCTVUL_1B024967</name>
</gene>
<dbReference type="Proteomes" id="UP001162480">
    <property type="component" value="Chromosome 1"/>
</dbReference>
<name>A0AA36EWM5_OCTVU</name>
<dbReference type="EMBL" id="OX597814">
    <property type="protein sequence ID" value="CAI9714803.1"/>
    <property type="molecule type" value="Genomic_DNA"/>
</dbReference>
<sequence>MGGSETPSELDLDEERRKSQFYNEPIVSMFIIIHMPCLTDYEVFMLYIVNLEHCEPGDENVELGEMLLDLKENMKKIFCNVIIELRDFSPLS</sequence>
<accession>A0AA36EWM5</accession>
<evidence type="ECO:0000313" key="1">
    <source>
        <dbReference type="EMBL" id="CAI9714803.1"/>
    </source>
</evidence>
<keyword evidence="2" id="KW-1185">Reference proteome</keyword>
<dbReference type="AlphaFoldDB" id="A0AA36EWM5"/>
<organism evidence="1 2">
    <name type="scientific">Octopus vulgaris</name>
    <name type="common">Common octopus</name>
    <dbReference type="NCBI Taxonomy" id="6645"/>
    <lineage>
        <taxon>Eukaryota</taxon>
        <taxon>Metazoa</taxon>
        <taxon>Spiralia</taxon>
        <taxon>Lophotrochozoa</taxon>
        <taxon>Mollusca</taxon>
        <taxon>Cephalopoda</taxon>
        <taxon>Coleoidea</taxon>
        <taxon>Octopodiformes</taxon>
        <taxon>Octopoda</taxon>
        <taxon>Incirrata</taxon>
        <taxon>Octopodidae</taxon>
        <taxon>Octopus</taxon>
    </lineage>
</organism>
<proteinExistence type="predicted"/>
<evidence type="ECO:0000313" key="2">
    <source>
        <dbReference type="Proteomes" id="UP001162480"/>
    </source>
</evidence>
<protein>
    <submittedName>
        <fullName evidence="1">Uncharacterized protein</fullName>
    </submittedName>
</protein>
<reference evidence="1" key="1">
    <citation type="submission" date="2023-08" db="EMBL/GenBank/DDBJ databases">
        <authorList>
            <person name="Alioto T."/>
            <person name="Alioto T."/>
            <person name="Gomez Garrido J."/>
        </authorList>
    </citation>
    <scope>NUCLEOTIDE SEQUENCE</scope>
</reference>